<dbReference type="AlphaFoldDB" id="A0A7T8H222"/>
<dbReference type="Proteomes" id="UP000595437">
    <property type="component" value="Chromosome 11"/>
</dbReference>
<accession>A0A7T8H222</accession>
<evidence type="ECO:0008006" key="3">
    <source>
        <dbReference type="Google" id="ProtNLM"/>
    </source>
</evidence>
<sequence>MGAHIDYIVKKAKGLLFSVRNLIGNNWGLRPFYTRWIRKACLEPIICYGASIWAHGSMNLKKYHVKLRRINRLACLLMCRAMRSTPTKAMEV</sequence>
<keyword evidence="2" id="KW-1185">Reference proteome</keyword>
<protein>
    <recommendedName>
        <fullName evidence="3">RNA-directed DNA polymerase from mobile element jockey</fullName>
    </recommendedName>
</protein>
<reference evidence="2" key="1">
    <citation type="submission" date="2021-01" db="EMBL/GenBank/DDBJ databases">
        <title>Caligus Genome Assembly.</title>
        <authorList>
            <person name="Gallardo-Escarate C."/>
        </authorList>
    </citation>
    <scope>NUCLEOTIDE SEQUENCE [LARGE SCALE GENOMIC DNA]</scope>
</reference>
<evidence type="ECO:0000313" key="1">
    <source>
        <dbReference type="EMBL" id="QQP42089.1"/>
    </source>
</evidence>
<gene>
    <name evidence="1" type="ORF">FKW44_016643</name>
</gene>
<name>A0A7T8H222_CALRO</name>
<feature type="non-terminal residue" evidence="1">
    <location>
        <position position="92"/>
    </location>
</feature>
<proteinExistence type="predicted"/>
<organism evidence="1 2">
    <name type="scientific">Caligus rogercresseyi</name>
    <name type="common">Sea louse</name>
    <dbReference type="NCBI Taxonomy" id="217165"/>
    <lineage>
        <taxon>Eukaryota</taxon>
        <taxon>Metazoa</taxon>
        <taxon>Ecdysozoa</taxon>
        <taxon>Arthropoda</taxon>
        <taxon>Crustacea</taxon>
        <taxon>Multicrustacea</taxon>
        <taxon>Hexanauplia</taxon>
        <taxon>Copepoda</taxon>
        <taxon>Siphonostomatoida</taxon>
        <taxon>Caligidae</taxon>
        <taxon>Caligus</taxon>
    </lineage>
</organism>
<evidence type="ECO:0000313" key="2">
    <source>
        <dbReference type="Proteomes" id="UP000595437"/>
    </source>
</evidence>
<dbReference type="OrthoDB" id="5419617at2759"/>
<dbReference type="EMBL" id="CP045900">
    <property type="protein sequence ID" value="QQP42089.1"/>
    <property type="molecule type" value="Genomic_DNA"/>
</dbReference>